<organism evidence="1 6">
    <name type="scientific">Mycobacterium tuberculosis</name>
    <dbReference type="NCBI Taxonomy" id="1773"/>
    <lineage>
        <taxon>Bacteria</taxon>
        <taxon>Bacillati</taxon>
        <taxon>Actinomycetota</taxon>
        <taxon>Actinomycetes</taxon>
        <taxon>Mycobacteriales</taxon>
        <taxon>Mycobacteriaceae</taxon>
        <taxon>Mycobacterium</taxon>
        <taxon>Mycobacterium tuberculosis complex</taxon>
    </lineage>
</organism>
<dbReference type="EMBL" id="CGCX01000934">
    <property type="protein sequence ID" value="CFR85852.1"/>
    <property type="molecule type" value="Genomic_DNA"/>
</dbReference>
<dbReference type="Proteomes" id="UP000046680">
    <property type="component" value="Unassembled WGS sequence"/>
</dbReference>
<reference evidence="4 5" key="2">
    <citation type="submission" date="2015-03" db="EMBL/GenBank/DDBJ databases">
        <authorList>
            <consortium name="Pathogen Informatics"/>
        </authorList>
    </citation>
    <scope>NUCLEOTIDE SEQUENCE [LARGE SCALE GENOMIC DNA]</scope>
    <source>
        <strain evidence="1 6">C09601061</strain>
        <strain evidence="2 5">D00501624</strain>
        <strain evidence="4">N09902308</strain>
    </source>
</reference>
<dbReference type="Proteomes" id="UP000039217">
    <property type="component" value="Unassembled WGS sequence"/>
</dbReference>
<protein>
    <submittedName>
        <fullName evidence="1">Uncharacterized protein</fullName>
    </submittedName>
</protein>
<dbReference type="EMBL" id="CQQC01000992">
    <property type="protein sequence ID" value="CNV55249.1"/>
    <property type="molecule type" value="Genomic_DNA"/>
</dbReference>
<evidence type="ECO:0000313" key="2">
    <source>
        <dbReference type="EMBL" id="CNV55249.1"/>
    </source>
</evidence>
<evidence type="ECO:0000313" key="3">
    <source>
        <dbReference type="EMBL" id="COZ71546.1"/>
    </source>
</evidence>
<reference evidence="3" key="1">
    <citation type="submission" date="2015-03" db="EMBL/GenBank/DDBJ databases">
        <authorList>
            <consortium name="Pathogen Informatics"/>
            <person name="Murphy D."/>
        </authorList>
    </citation>
    <scope>NUCLEOTIDE SEQUENCE</scope>
    <source>
        <strain evidence="3">N09902308</strain>
    </source>
</reference>
<name>A0A654U1V3_MYCTX</name>
<evidence type="ECO:0000313" key="4">
    <source>
        <dbReference type="Proteomes" id="UP000039021"/>
    </source>
</evidence>
<sequence>MRRVSNREPGAMYASTPMIGLIPALVAEL</sequence>
<dbReference type="EMBL" id="CSBK01002324">
    <property type="protein sequence ID" value="COZ71546.1"/>
    <property type="molecule type" value="Genomic_DNA"/>
</dbReference>
<accession>A0A654U1V3</accession>
<dbReference type="Proteomes" id="UP000039021">
    <property type="component" value="Unassembled WGS sequence"/>
</dbReference>
<proteinExistence type="predicted"/>
<evidence type="ECO:0000313" key="6">
    <source>
        <dbReference type="Proteomes" id="UP000046680"/>
    </source>
</evidence>
<gene>
    <name evidence="1" type="ORF">ERS007657_02431</name>
    <name evidence="2" type="ORF">ERS007661_02678</name>
    <name evidence="3" type="ORF">ERS007739_04056</name>
</gene>
<evidence type="ECO:0000313" key="1">
    <source>
        <dbReference type="EMBL" id="CFR85852.1"/>
    </source>
</evidence>
<dbReference type="AlphaFoldDB" id="A0A654U1V3"/>
<evidence type="ECO:0000313" key="5">
    <source>
        <dbReference type="Proteomes" id="UP000039217"/>
    </source>
</evidence>